<dbReference type="Pfam" id="PF20255">
    <property type="entry name" value="DUF6606"/>
    <property type="match status" value="1"/>
</dbReference>
<dbReference type="InterPro" id="IPR051346">
    <property type="entry name" value="OTU_Deubiquitinase"/>
</dbReference>
<reference evidence="9 10" key="1">
    <citation type="submission" date="2017-06" db="EMBL/GenBank/DDBJ databases">
        <title>Comparative genomic analysis of Ambrosia Fusariam Clade fungi.</title>
        <authorList>
            <person name="Stajich J.E."/>
            <person name="Carrillo J."/>
            <person name="Kijimoto T."/>
            <person name="Eskalen A."/>
            <person name="O'Donnell K."/>
            <person name="Kasson M."/>
        </authorList>
    </citation>
    <scope>NUCLEOTIDE SEQUENCE [LARGE SCALE GENOMIC DNA]</scope>
    <source>
        <strain evidence="9 10">NRRL62606</strain>
    </source>
</reference>
<dbReference type="GO" id="GO:0006508">
    <property type="term" value="P:proteolysis"/>
    <property type="evidence" value="ECO:0007669"/>
    <property type="project" value="UniProtKB-KW"/>
</dbReference>
<feature type="domain" description="DUF6606" evidence="8">
    <location>
        <begin position="19"/>
        <end position="286"/>
    </location>
</feature>
<keyword evidence="6" id="KW-0788">Thiol protease</keyword>
<keyword evidence="4" id="KW-0833">Ubl conjugation pathway</keyword>
<comment type="caution">
    <text evidence="9">The sequence shown here is derived from an EMBL/GenBank/DDBJ whole genome shotgun (WGS) entry which is preliminary data.</text>
</comment>
<organism evidence="9 10">
    <name type="scientific">Fusarium floridanum</name>
    <dbReference type="NCBI Taxonomy" id="1325733"/>
    <lineage>
        <taxon>Eukaryota</taxon>
        <taxon>Fungi</taxon>
        <taxon>Dikarya</taxon>
        <taxon>Ascomycota</taxon>
        <taxon>Pezizomycotina</taxon>
        <taxon>Sordariomycetes</taxon>
        <taxon>Hypocreomycetidae</taxon>
        <taxon>Hypocreales</taxon>
        <taxon>Nectriaceae</taxon>
        <taxon>Fusarium</taxon>
        <taxon>Fusarium solani species complex</taxon>
    </lineage>
</organism>
<evidence type="ECO:0000256" key="4">
    <source>
        <dbReference type="ARBA" id="ARBA00022786"/>
    </source>
</evidence>
<dbReference type="PANTHER" id="PTHR13367">
    <property type="entry name" value="UBIQUITIN THIOESTERASE"/>
    <property type="match status" value="1"/>
</dbReference>
<dbReference type="EMBL" id="NKCL01000986">
    <property type="protein sequence ID" value="RSL45868.1"/>
    <property type="molecule type" value="Genomic_DNA"/>
</dbReference>
<dbReference type="AlphaFoldDB" id="A0A428NYG9"/>
<evidence type="ECO:0000313" key="10">
    <source>
        <dbReference type="Proteomes" id="UP000287972"/>
    </source>
</evidence>
<name>A0A428NYG9_9HYPO</name>
<gene>
    <name evidence="9" type="ORF">CEP51_016016</name>
</gene>
<keyword evidence="3" id="KW-0645">Protease</keyword>
<evidence type="ECO:0000256" key="7">
    <source>
        <dbReference type="SAM" id="Coils"/>
    </source>
</evidence>
<sequence>MPFTNVSLENLTNKDMEYLYHHLFLPAELPGGDDDCPQNERLLMGFVHHSLESFLLKTDSEAGAAIKACSAMIERLQKSKNAHGFLSAGGVQSVLQQLSLEVPSALFHVPAQNSGVFIYKATASVTVETFELSPSNNAVVATRGRLVRHFPANATEIPCRDLEDEDFQVALAKTLAKMSHQTVEETKHKVKKAKQNHVEDRETVHPRIVVDLLPGILRGAGEQVTVTGISKNTHEEVMWNNSKLPWRRSPLWLLIRVGLQLTMIRCSSRGRDVYKEFMVFMMAEALSISTKHGAASDQLHTMSAKACRRLCKLDQPRDGRWLTHIRHILSETSQSLAHRWDQICMENEGPLDLKAIESFKLSDSIQLSLPEMEAFVTSISGGENMTEVAHFDPIPQVQLLDDNRLPTIGTGEQYLPFKLAMLESWVAANLDIWLERHVREEDTCGELKELIQCYHRVASRQYSGRPEGASRMLLTIGELWVAMDKAAIHALPSLKLYEHEIPIEVWQAVLLTAGVEAERLHRLEQYLLNRQIVARGEGRPSLFRSYGCPGSFSVVYFSASLKHQLLKIEIEAQAQTERQAKKEKLRQLKVEYKMWMKKYQDRAECDEYTQEEYGIPVQYHSHSCVRCRYLNKANSLRIDIHEWPLPQDDLEAQSTVFELSVPPIFSEWRDSTLYVINDVLLSKQSDTLPPQSFYPLRDYSPLYEFFQTGRGYRVHLLSEAKPNMVTHRRTLYVQSCTESDVCVNNGLRYQYFDGSRGWFLEEFLPTEGLSHLCTFNLPGRAHKLRRFLMRTWCKPEGETPNKVMASQSDCPEYMSLSEYKALAELPYGYNIQWKSILNQLAMPRIDFNKMETAIFLLQMSLQAGPRSSVTTRCTHTRLTDHEFGRTMLENLAKGVSRIRENWESCTTLCSLTFLASRLLSQVPSDLAGPFIDLIDQCRAVAYGWLAIVLERAQAATDEAQRRGLLGAVLNIALICVDSFNVDDCFLAKVLADSGRASILLECSAIIHNNAPVHILADDPLQNALFDRWRHTMHRARGVLVEQSALGSSCFNVAVKRCWPAFAPLCPWVLADRTCYWLQTTTREGLQVHLDILTGELLVNGSPLARLPREYERHDNYRRLFGGLVLTVMPSNLPGMRFCTTQLFRGNTIHFGMHDQDLLVKLAVDGSIVDLIPPRTLRRLLPHSF</sequence>
<proteinExistence type="predicted"/>
<dbReference type="Proteomes" id="UP000287972">
    <property type="component" value="Unassembled WGS sequence"/>
</dbReference>
<keyword evidence="7" id="KW-0175">Coiled coil</keyword>
<dbReference type="EC" id="3.4.19.12" evidence="2"/>
<evidence type="ECO:0000313" key="9">
    <source>
        <dbReference type="EMBL" id="RSL45868.1"/>
    </source>
</evidence>
<keyword evidence="10" id="KW-1185">Reference proteome</keyword>
<evidence type="ECO:0000256" key="3">
    <source>
        <dbReference type="ARBA" id="ARBA00022670"/>
    </source>
</evidence>
<evidence type="ECO:0000256" key="1">
    <source>
        <dbReference type="ARBA" id="ARBA00000707"/>
    </source>
</evidence>
<evidence type="ECO:0000256" key="5">
    <source>
        <dbReference type="ARBA" id="ARBA00022801"/>
    </source>
</evidence>
<feature type="coiled-coil region" evidence="7">
    <location>
        <begin position="571"/>
        <end position="598"/>
    </location>
</feature>
<evidence type="ECO:0000259" key="8">
    <source>
        <dbReference type="Pfam" id="PF20255"/>
    </source>
</evidence>
<keyword evidence="5" id="KW-0378">Hydrolase</keyword>
<evidence type="ECO:0000256" key="6">
    <source>
        <dbReference type="ARBA" id="ARBA00022807"/>
    </source>
</evidence>
<accession>A0A428NYG9</accession>
<comment type="catalytic activity">
    <reaction evidence="1">
        <text>Thiol-dependent hydrolysis of ester, thioester, amide, peptide and isopeptide bonds formed by the C-terminal Gly of ubiquitin (a 76-residue protein attached to proteins as an intracellular targeting signal).</text>
        <dbReference type="EC" id="3.4.19.12"/>
    </reaction>
</comment>
<feature type="non-terminal residue" evidence="9">
    <location>
        <position position="1184"/>
    </location>
</feature>
<dbReference type="GO" id="GO:0004843">
    <property type="term" value="F:cysteine-type deubiquitinase activity"/>
    <property type="evidence" value="ECO:0007669"/>
    <property type="project" value="UniProtKB-EC"/>
</dbReference>
<dbReference type="PANTHER" id="PTHR13367:SF34">
    <property type="match status" value="1"/>
</dbReference>
<protein>
    <recommendedName>
        <fullName evidence="2">ubiquitinyl hydrolase 1</fullName>
        <ecNumber evidence="2">3.4.19.12</ecNumber>
    </recommendedName>
</protein>
<evidence type="ECO:0000256" key="2">
    <source>
        <dbReference type="ARBA" id="ARBA00012759"/>
    </source>
</evidence>
<dbReference type="InterPro" id="IPR046541">
    <property type="entry name" value="DUF6606"/>
</dbReference>